<dbReference type="EMBL" id="JAAQPH010000006">
    <property type="protein sequence ID" value="NIA68886.1"/>
    <property type="molecule type" value="Genomic_DNA"/>
</dbReference>
<feature type="transmembrane region" description="Helical" evidence="1">
    <location>
        <begin position="62"/>
        <end position="84"/>
    </location>
</feature>
<reference evidence="2" key="1">
    <citation type="submission" date="2020-03" db="EMBL/GenBank/DDBJ databases">
        <title>Genome of Pelagibius litoralis DSM 21314T.</title>
        <authorList>
            <person name="Wang G."/>
        </authorList>
    </citation>
    <scope>NUCLEOTIDE SEQUENCE</scope>
    <source>
        <strain evidence="2">DSM 21314</strain>
    </source>
</reference>
<organism evidence="2 3">
    <name type="scientific">Pelagibius litoralis</name>
    <dbReference type="NCBI Taxonomy" id="374515"/>
    <lineage>
        <taxon>Bacteria</taxon>
        <taxon>Pseudomonadati</taxon>
        <taxon>Pseudomonadota</taxon>
        <taxon>Alphaproteobacteria</taxon>
        <taxon>Rhodospirillales</taxon>
        <taxon>Rhodovibrionaceae</taxon>
        <taxon>Pelagibius</taxon>
    </lineage>
</organism>
<gene>
    <name evidence="2" type="ORF">HBA54_09805</name>
</gene>
<dbReference type="RefSeq" id="WP_167223932.1">
    <property type="nucleotide sequence ID" value="NZ_JAAQPH010000006.1"/>
</dbReference>
<dbReference type="Proteomes" id="UP000761264">
    <property type="component" value="Unassembled WGS sequence"/>
</dbReference>
<dbReference type="AlphaFoldDB" id="A0A967EVM6"/>
<keyword evidence="1" id="KW-0472">Membrane</keyword>
<proteinExistence type="predicted"/>
<keyword evidence="1" id="KW-1133">Transmembrane helix</keyword>
<evidence type="ECO:0000313" key="3">
    <source>
        <dbReference type="Proteomes" id="UP000761264"/>
    </source>
</evidence>
<name>A0A967EVM6_9PROT</name>
<accession>A0A967EVM6</accession>
<keyword evidence="3" id="KW-1185">Reference proteome</keyword>
<evidence type="ECO:0000313" key="2">
    <source>
        <dbReference type="EMBL" id="NIA68886.1"/>
    </source>
</evidence>
<comment type="caution">
    <text evidence="2">The sequence shown here is derived from an EMBL/GenBank/DDBJ whole genome shotgun (WGS) entry which is preliminary data.</text>
</comment>
<evidence type="ECO:0000256" key="1">
    <source>
        <dbReference type="SAM" id="Phobius"/>
    </source>
</evidence>
<sequence>MLLGSGLIAGDLLTYFQEPGVLFYSGLAVLAVSGFLAAAWVFGAVEALTSTAISEFPPLWLLIYSLAVILLIVLLPLALMILGFRYRRARRRFNQEEADRPAA</sequence>
<feature type="transmembrane region" description="Helical" evidence="1">
    <location>
        <begin position="21"/>
        <end position="42"/>
    </location>
</feature>
<keyword evidence="1" id="KW-0812">Transmembrane</keyword>
<protein>
    <submittedName>
        <fullName evidence="2">Uncharacterized protein</fullName>
    </submittedName>
</protein>